<reference evidence="2" key="1">
    <citation type="submission" date="2024-03" db="EMBL/GenBank/DDBJ databases">
        <title>WGS assembly of Saponaria officinalis var. Norfolk2.</title>
        <authorList>
            <person name="Jenkins J."/>
            <person name="Shu S."/>
            <person name="Grimwood J."/>
            <person name="Barry K."/>
            <person name="Goodstein D."/>
            <person name="Schmutz J."/>
            <person name="Leebens-Mack J."/>
            <person name="Osbourn A."/>
        </authorList>
    </citation>
    <scope>NUCLEOTIDE SEQUENCE [LARGE SCALE GENOMIC DNA]</scope>
    <source>
        <strain evidence="2">JIC</strain>
    </source>
</reference>
<protein>
    <submittedName>
        <fullName evidence="2">Uncharacterized protein</fullName>
    </submittedName>
</protein>
<evidence type="ECO:0000256" key="1">
    <source>
        <dbReference type="ARBA" id="ARBA00010582"/>
    </source>
</evidence>
<proteinExistence type="inferred from homology"/>
<evidence type="ECO:0000313" key="2">
    <source>
        <dbReference type="EMBL" id="KAK9733919.1"/>
    </source>
</evidence>
<sequence>MIEAGGEGSLKIEQCPAACNYRCSKTHHQKPCMFYCKICCTKCHCVPSGFYGHREECPCYDNWKTQEGAPKCP</sequence>
<dbReference type="PANTHER" id="PTHR23201:SF92">
    <property type="entry name" value="GIBBERELLIN-REGULATED PROTEIN 12"/>
    <property type="match status" value="1"/>
</dbReference>
<dbReference type="Pfam" id="PF02704">
    <property type="entry name" value="GASA"/>
    <property type="match status" value="1"/>
</dbReference>
<dbReference type="PANTHER" id="PTHR23201">
    <property type="entry name" value="EXTENSIN, PROLINE-RICH PROTEIN"/>
    <property type="match status" value="1"/>
</dbReference>
<organism evidence="2 3">
    <name type="scientific">Saponaria officinalis</name>
    <name type="common">Common soapwort</name>
    <name type="synonym">Lychnis saponaria</name>
    <dbReference type="NCBI Taxonomy" id="3572"/>
    <lineage>
        <taxon>Eukaryota</taxon>
        <taxon>Viridiplantae</taxon>
        <taxon>Streptophyta</taxon>
        <taxon>Embryophyta</taxon>
        <taxon>Tracheophyta</taxon>
        <taxon>Spermatophyta</taxon>
        <taxon>Magnoliopsida</taxon>
        <taxon>eudicotyledons</taxon>
        <taxon>Gunneridae</taxon>
        <taxon>Pentapetalae</taxon>
        <taxon>Caryophyllales</taxon>
        <taxon>Caryophyllaceae</taxon>
        <taxon>Caryophylleae</taxon>
        <taxon>Saponaria</taxon>
    </lineage>
</organism>
<evidence type="ECO:0000313" key="3">
    <source>
        <dbReference type="Proteomes" id="UP001443914"/>
    </source>
</evidence>
<gene>
    <name evidence="2" type="ORF">RND81_04G100900</name>
</gene>
<dbReference type="InterPro" id="IPR003854">
    <property type="entry name" value="GASA"/>
</dbReference>
<dbReference type="AlphaFoldDB" id="A0AAW1LJU1"/>
<dbReference type="Proteomes" id="UP001443914">
    <property type="component" value="Unassembled WGS sequence"/>
</dbReference>
<comment type="caution">
    <text evidence="2">The sequence shown here is derived from an EMBL/GenBank/DDBJ whole genome shotgun (WGS) entry which is preliminary data.</text>
</comment>
<dbReference type="EMBL" id="JBDFQZ010000004">
    <property type="protein sequence ID" value="KAK9733919.1"/>
    <property type="molecule type" value="Genomic_DNA"/>
</dbReference>
<keyword evidence="3" id="KW-1185">Reference proteome</keyword>
<accession>A0AAW1LJU1</accession>
<comment type="similarity">
    <text evidence="1">Belongs to the GASA family.</text>
</comment>
<name>A0AAW1LJU1_SAPOF</name>